<geneLocation type="plasmid" evidence="2 3">
    <name>pPP3</name>
</geneLocation>
<evidence type="ECO:0000256" key="1">
    <source>
        <dbReference type="SAM" id="SignalP"/>
    </source>
</evidence>
<dbReference type="Proteomes" id="UP001354989">
    <property type="component" value="Plasmid pPP3"/>
</dbReference>
<reference evidence="2 3" key="1">
    <citation type="submission" date="2021-12" db="EMBL/GenBank/DDBJ databases">
        <title>Genome sequencing of bacteria with rrn-lacking chromosome and rrn-plasmid.</title>
        <authorList>
            <person name="Anda M."/>
            <person name="Iwasaki W."/>
        </authorList>
    </citation>
    <scope>NUCLEOTIDE SEQUENCE [LARGE SCALE GENOMIC DNA]</scope>
    <source>
        <strain evidence="2 3">NBRC 101262</strain>
        <plasmid evidence="2 3">pPP3</plasmid>
    </source>
</reference>
<evidence type="ECO:0000313" key="3">
    <source>
        <dbReference type="Proteomes" id="UP001354989"/>
    </source>
</evidence>
<sequence length="132" mass="16066">MLSFLMFFVLSFTPPQAEQNLFHTINYRLISNDIDHHVYAICDHKSMEVVVHNTSPNNLYFTYFLQLVDPYFKRVRRLRKVQGFVRSGETFRKKVKQPLVFKRDYIYVQIYQQEEQWIYSNHYAEFKQDIGL</sequence>
<feature type="chain" id="PRO_5046607997" evidence="1">
    <location>
        <begin position="18"/>
        <end position="132"/>
    </location>
</feature>
<gene>
    <name evidence="2" type="ORF">PEPS_39100</name>
</gene>
<proteinExistence type="predicted"/>
<dbReference type="EMBL" id="AP025295">
    <property type="protein sequence ID" value="BDD01630.1"/>
    <property type="molecule type" value="Genomic_DNA"/>
</dbReference>
<organism evidence="2 3">
    <name type="scientific">Persicobacter psychrovividus</name>
    <dbReference type="NCBI Taxonomy" id="387638"/>
    <lineage>
        <taxon>Bacteria</taxon>
        <taxon>Pseudomonadati</taxon>
        <taxon>Bacteroidota</taxon>
        <taxon>Cytophagia</taxon>
        <taxon>Cytophagales</taxon>
        <taxon>Persicobacteraceae</taxon>
        <taxon>Persicobacter</taxon>
    </lineage>
</organism>
<dbReference type="RefSeq" id="WP_332920327.1">
    <property type="nucleotide sequence ID" value="NZ_AP025295.1"/>
</dbReference>
<protein>
    <submittedName>
        <fullName evidence="2">Uncharacterized protein</fullName>
    </submittedName>
</protein>
<feature type="signal peptide" evidence="1">
    <location>
        <begin position="1"/>
        <end position="17"/>
    </location>
</feature>
<keyword evidence="2" id="KW-0614">Plasmid</keyword>
<evidence type="ECO:0000313" key="2">
    <source>
        <dbReference type="EMBL" id="BDD01630.1"/>
    </source>
</evidence>
<keyword evidence="1" id="KW-0732">Signal</keyword>
<keyword evidence="3" id="KW-1185">Reference proteome</keyword>
<accession>A0ABM7VKX0</accession>
<name>A0ABM7VKX0_9BACT</name>